<evidence type="ECO:0000256" key="3">
    <source>
        <dbReference type="ARBA" id="ARBA00023002"/>
    </source>
</evidence>
<evidence type="ECO:0000259" key="6">
    <source>
        <dbReference type="Pfam" id="PF00465"/>
    </source>
</evidence>
<reference evidence="8 9" key="1">
    <citation type="submission" date="2019-06" db="EMBL/GenBank/DDBJ databases">
        <title>Paenimaribius caenipelagi gen. nov., sp. nov., isolated from a tidal flat.</title>
        <authorList>
            <person name="Yoon J.-H."/>
        </authorList>
    </citation>
    <scope>NUCLEOTIDE SEQUENCE [LARGE SCALE GENOMIC DNA]</scope>
    <source>
        <strain evidence="8 9">JBTF-M29</strain>
    </source>
</reference>
<gene>
    <name evidence="8" type="ORF">FEV53_05655</name>
</gene>
<comment type="similarity">
    <text evidence="2">Belongs to the iron-containing alcohol dehydrogenase family.</text>
</comment>
<dbReference type="Gene3D" id="3.40.50.1970">
    <property type="match status" value="1"/>
</dbReference>
<evidence type="ECO:0000256" key="2">
    <source>
        <dbReference type="ARBA" id="ARBA00007358"/>
    </source>
</evidence>
<comment type="catalytic activity">
    <reaction evidence="5">
        <text>a primary alcohol + NAD(+) = an aldehyde + NADH + H(+)</text>
        <dbReference type="Rhea" id="RHEA:10736"/>
        <dbReference type="ChEBI" id="CHEBI:15378"/>
        <dbReference type="ChEBI" id="CHEBI:15734"/>
        <dbReference type="ChEBI" id="CHEBI:17478"/>
        <dbReference type="ChEBI" id="CHEBI:57540"/>
        <dbReference type="ChEBI" id="CHEBI:57945"/>
        <dbReference type="EC" id="1.1.1.1"/>
    </reaction>
</comment>
<dbReference type="GO" id="GO:0004022">
    <property type="term" value="F:alcohol dehydrogenase (NAD+) activity"/>
    <property type="evidence" value="ECO:0007669"/>
    <property type="project" value="UniProtKB-EC"/>
</dbReference>
<accession>A0A547Q744</accession>
<dbReference type="PANTHER" id="PTHR11496">
    <property type="entry name" value="ALCOHOL DEHYDROGENASE"/>
    <property type="match status" value="1"/>
</dbReference>
<dbReference type="Pfam" id="PF00465">
    <property type="entry name" value="Fe-ADH"/>
    <property type="match status" value="1"/>
</dbReference>
<protein>
    <submittedName>
        <fullName evidence="8">Iron-containing alcohol dehydrogenase</fullName>
    </submittedName>
</protein>
<keyword evidence="4" id="KW-0520">NAD</keyword>
<dbReference type="OrthoDB" id="9815791at2"/>
<feature type="domain" description="Fe-containing alcohol dehydrogenase-like C-terminal" evidence="7">
    <location>
        <begin position="188"/>
        <end position="376"/>
    </location>
</feature>
<dbReference type="EMBL" id="VFSV01000007">
    <property type="protein sequence ID" value="TRD22207.1"/>
    <property type="molecule type" value="Genomic_DNA"/>
</dbReference>
<dbReference type="PANTHER" id="PTHR11496:SF102">
    <property type="entry name" value="ALCOHOL DEHYDROGENASE 4"/>
    <property type="match status" value="1"/>
</dbReference>
<dbReference type="FunFam" id="3.40.50.1970:FF:000003">
    <property type="entry name" value="Alcohol dehydrogenase, iron-containing"/>
    <property type="match status" value="1"/>
</dbReference>
<evidence type="ECO:0000256" key="1">
    <source>
        <dbReference type="ARBA" id="ARBA00001962"/>
    </source>
</evidence>
<dbReference type="AlphaFoldDB" id="A0A547Q744"/>
<keyword evidence="3" id="KW-0560">Oxidoreductase</keyword>
<organism evidence="8 9">
    <name type="scientific">Palleronia caenipelagi</name>
    <dbReference type="NCBI Taxonomy" id="2489174"/>
    <lineage>
        <taxon>Bacteria</taxon>
        <taxon>Pseudomonadati</taxon>
        <taxon>Pseudomonadota</taxon>
        <taxon>Alphaproteobacteria</taxon>
        <taxon>Rhodobacterales</taxon>
        <taxon>Roseobacteraceae</taxon>
        <taxon>Palleronia</taxon>
    </lineage>
</organism>
<dbReference type="CDD" id="cd08183">
    <property type="entry name" value="Fe-ADH-like"/>
    <property type="match status" value="1"/>
</dbReference>
<dbReference type="Pfam" id="PF25137">
    <property type="entry name" value="ADH_Fe_C"/>
    <property type="match status" value="1"/>
</dbReference>
<dbReference type="SUPFAM" id="SSF56796">
    <property type="entry name" value="Dehydroquinate synthase-like"/>
    <property type="match status" value="1"/>
</dbReference>
<evidence type="ECO:0000259" key="7">
    <source>
        <dbReference type="Pfam" id="PF25137"/>
    </source>
</evidence>
<sequence>MQTVFSFATATEIRFGRGVAREAVSDLAALHPRVLLVTGGTPSRSDWLREALIDAGAEVARFAVPGEPDVSTIEAGVATARDHSAGAVIALGGGAVIDAGKAIAALVPAPRPMLDHLEVVGLGLPLEATPLPFAALPTTSGTGAEVTRNAVISVPEARRKVSLRDRTMLPRLAIVDPSLTDHCPRAITLASGLDAVTQVIEPYISSRANPLTDALCRDAIPKGLAALIRLMEGEDPDARDALAWTSLCGGLALANAGLGVVHGLAGPLGGLSGAAHGAICGTLLPAGLITNAARTEGAAAAKIGEVRQMIAGALSVPDDDAFDALRDWSRNSGLPGLDGLSITEANRNEAAEMAASSSSMKANPVPLDAESLRVMMNAAR</sequence>
<comment type="caution">
    <text evidence="8">The sequence shown here is derived from an EMBL/GenBank/DDBJ whole genome shotgun (WGS) entry which is preliminary data.</text>
</comment>
<comment type="cofactor">
    <cofactor evidence="1">
        <name>Fe cation</name>
        <dbReference type="ChEBI" id="CHEBI:24875"/>
    </cofactor>
</comment>
<dbReference type="InterPro" id="IPR039697">
    <property type="entry name" value="Alcohol_dehydrogenase_Fe"/>
</dbReference>
<proteinExistence type="inferred from homology"/>
<dbReference type="Proteomes" id="UP000318590">
    <property type="component" value="Unassembled WGS sequence"/>
</dbReference>
<dbReference type="RefSeq" id="WP_142833844.1">
    <property type="nucleotide sequence ID" value="NZ_VFSV01000007.1"/>
</dbReference>
<evidence type="ECO:0000256" key="5">
    <source>
        <dbReference type="ARBA" id="ARBA00049243"/>
    </source>
</evidence>
<evidence type="ECO:0000256" key="4">
    <source>
        <dbReference type="ARBA" id="ARBA00023027"/>
    </source>
</evidence>
<name>A0A547Q744_9RHOB</name>
<dbReference type="InterPro" id="IPR018211">
    <property type="entry name" value="ADH_Fe_CS"/>
</dbReference>
<feature type="domain" description="Alcohol dehydrogenase iron-type/glycerol dehydrogenase GldA" evidence="6">
    <location>
        <begin position="11"/>
        <end position="177"/>
    </location>
</feature>
<dbReference type="GO" id="GO:0046872">
    <property type="term" value="F:metal ion binding"/>
    <property type="evidence" value="ECO:0007669"/>
    <property type="project" value="InterPro"/>
</dbReference>
<dbReference type="Gene3D" id="1.20.1090.10">
    <property type="entry name" value="Dehydroquinate synthase-like - alpha domain"/>
    <property type="match status" value="1"/>
</dbReference>
<dbReference type="InterPro" id="IPR056798">
    <property type="entry name" value="ADH_Fe_C"/>
</dbReference>
<dbReference type="InterPro" id="IPR001670">
    <property type="entry name" value="ADH_Fe/GldA"/>
</dbReference>
<evidence type="ECO:0000313" key="9">
    <source>
        <dbReference type="Proteomes" id="UP000318590"/>
    </source>
</evidence>
<dbReference type="PROSITE" id="PS00913">
    <property type="entry name" value="ADH_IRON_1"/>
    <property type="match status" value="1"/>
</dbReference>
<evidence type="ECO:0000313" key="8">
    <source>
        <dbReference type="EMBL" id="TRD22207.1"/>
    </source>
</evidence>
<keyword evidence="9" id="KW-1185">Reference proteome</keyword>